<comment type="cofactor">
    <cofactor evidence="1 3">
        <name>pyridoxal 5'-phosphate</name>
        <dbReference type="ChEBI" id="CHEBI:597326"/>
    </cofactor>
</comment>
<evidence type="ECO:0000256" key="1">
    <source>
        <dbReference type="ARBA" id="ARBA00001933"/>
    </source>
</evidence>
<keyword evidence="2 3" id="KW-0663">Pyridoxal phosphate</keyword>
<accession>A0A850T462</accession>
<dbReference type="PANTHER" id="PTHR43727">
    <property type="entry name" value="DIAMINOPIMELATE DECARBOXYLASE"/>
    <property type="match status" value="1"/>
</dbReference>
<dbReference type="GO" id="GO:0009089">
    <property type="term" value="P:lysine biosynthetic process via diaminopimelate"/>
    <property type="evidence" value="ECO:0007669"/>
    <property type="project" value="TreeGrafter"/>
</dbReference>
<evidence type="ECO:0000313" key="5">
    <source>
        <dbReference type="EMBL" id="NWH03615.1"/>
    </source>
</evidence>
<name>A0A850T462_9BACT</name>
<organism evidence="5 6">
    <name type="scientific">Desulfobacter latus</name>
    <dbReference type="NCBI Taxonomy" id="2292"/>
    <lineage>
        <taxon>Bacteria</taxon>
        <taxon>Pseudomonadati</taxon>
        <taxon>Thermodesulfobacteriota</taxon>
        <taxon>Desulfobacteria</taxon>
        <taxon>Desulfobacterales</taxon>
        <taxon>Desulfobacteraceae</taxon>
        <taxon>Desulfobacter</taxon>
    </lineage>
</organism>
<feature type="active site" description="Proton donor" evidence="3">
    <location>
        <position position="363"/>
    </location>
</feature>
<dbReference type="SUPFAM" id="SSF50621">
    <property type="entry name" value="Alanine racemase C-terminal domain-like"/>
    <property type="match status" value="1"/>
</dbReference>
<dbReference type="Pfam" id="PF02784">
    <property type="entry name" value="Orn_Arg_deC_N"/>
    <property type="match status" value="1"/>
</dbReference>
<comment type="caution">
    <text evidence="5">The sequence shown here is derived from an EMBL/GenBank/DDBJ whole genome shotgun (WGS) entry which is preliminary data.</text>
</comment>
<evidence type="ECO:0000313" key="6">
    <source>
        <dbReference type="Proteomes" id="UP000553343"/>
    </source>
</evidence>
<gene>
    <name evidence="5" type="ORF">HXW94_01160</name>
</gene>
<feature type="modified residue" description="N6-(pyridoxal phosphate)lysine" evidence="3">
    <location>
        <position position="78"/>
    </location>
</feature>
<dbReference type="Gene3D" id="2.40.37.10">
    <property type="entry name" value="Lyase, Ornithine Decarboxylase, Chain A, domain 1"/>
    <property type="match status" value="1"/>
</dbReference>
<dbReference type="Gene3D" id="3.20.20.10">
    <property type="entry name" value="Alanine racemase"/>
    <property type="match status" value="1"/>
</dbReference>
<sequence>MLTANTHMTGANSLLPKEKIIAFITPYLKNKGMYLDIAKAFGSPLYVLETDVLARKAARFRAAFSRHLPETAFFYAMKSNNLPHLSGHLLKHGFGLDVSSGVELSVALELGASSIIFSGPGKTIQELALAARYPDRVVILLDSIGEAKRLASVLEEKQKRMPVGLRLNNNPEGLWRKFGVLPENLLSAFEDIQAFGRLDFQGLQFHASWNLNPDRQAAFIKKLGQILSTMPKQFLDAVKFIDIGGGYWPAQGEWLLSDVPQGYIIDPGVSIDLFAKELSNAIKEYILPLIQCRICFEPGRWICNEAMHILIQVVDCKDKDLVITDAGGNTVGWERYETDYCPVLNLTRPGLSEKKCRILGSLCTPHDVWGYTYFGSAIKENDILMIPAQGAYTYSLRQQFIKPIPRVAVKENSNRYFLLPE</sequence>
<dbReference type="PRINTS" id="PR01179">
    <property type="entry name" value="ODADCRBXLASE"/>
</dbReference>
<dbReference type="InterPro" id="IPR009006">
    <property type="entry name" value="Ala_racemase/Decarboxylase_C"/>
</dbReference>
<reference evidence="5 6" key="1">
    <citation type="submission" date="2020-06" db="EMBL/GenBank/DDBJ databases">
        <title>High-quality draft genome of sulfate reducer Desulfobacter latus type strain AcrS2 isolated from marine sediment.</title>
        <authorList>
            <person name="Hoppe M."/>
            <person name="Larsen C.K."/>
            <person name="Marshall I.P.G."/>
            <person name="Schramm A."/>
            <person name="Marietou A.G."/>
        </authorList>
    </citation>
    <scope>NUCLEOTIDE SEQUENCE [LARGE SCALE GENOMIC DNA]</scope>
    <source>
        <strain evidence="5 6">AcRS2</strain>
    </source>
</reference>
<evidence type="ECO:0000259" key="4">
    <source>
        <dbReference type="Pfam" id="PF02784"/>
    </source>
</evidence>
<dbReference type="InterPro" id="IPR000183">
    <property type="entry name" value="Orn/DAP/Arg_de-COase"/>
</dbReference>
<dbReference type="AlphaFoldDB" id="A0A850T462"/>
<proteinExistence type="predicted"/>
<evidence type="ECO:0000256" key="3">
    <source>
        <dbReference type="PIRSR" id="PIRSR600183-50"/>
    </source>
</evidence>
<keyword evidence="6" id="KW-1185">Reference proteome</keyword>
<dbReference type="SUPFAM" id="SSF51419">
    <property type="entry name" value="PLP-binding barrel"/>
    <property type="match status" value="1"/>
</dbReference>
<dbReference type="InterPro" id="IPR022644">
    <property type="entry name" value="De-COase2_N"/>
</dbReference>
<dbReference type="InterPro" id="IPR029066">
    <property type="entry name" value="PLP-binding_barrel"/>
</dbReference>
<dbReference type="GO" id="GO:0008836">
    <property type="term" value="F:diaminopimelate decarboxylase activity"/>
    <property type="evidence" value="ECO:0007669"/>
    <property type="project" value="TreeGrafter"/>
</dbReference>
<dbReference type="EMBL" id="JACADJ010000002">
    <property type="protein sequence ID" value="NWH03615.1"/>
    <property type="molecule type" value="Genomic_DNA"/>
</dbReference>
<protein>
    <submittedName>
        <fullName evidence="5">Alanine racemase</fullName>
    </submittedName>
</protein>
<evidence type="ECO:0000256" key="2">
    <source>
        <dbReference type="ARBA" id="ARBA00022898"/>
    </source>
</evidence>
<dbReference type="Proteomes" id="UP000553343">
    <property type="component" value="Unassembled WGS sequence"/>
</dbReference>
<feature type="domain" description="Orn/DAP/Arg decarboxylase 2 N-terminal" evidence="4">
    <location>
        <begin position="62"/>
        <end position="302"/>
    </location>
</feature>
<dbReference type="PANTHER" id="PTHR43727:SF2">
    <property type="entry name" value="GROUP IV DECARBOXYLASE"/>
    <property type="match status" value="1"/>
</dbReference>